<keyword evidence="3" id="KW-0067">ATP-binding</keyword>
<dbReference type="Gene3D" id="3.30.300.160">
    <property type="entry name" value="Type II secretion system, protein E, N-terminal domain"/>
    <property type="match status" value="1"/>
</dbReference>
<dbReference type="InterPro" id="IPR007831">
    <property type="entry name" value="T2SS_GspE_N"/>
</dbReference>
<dbReference type="Gene3D" id="3.40.50.300">
    <property type="entry name" value="P-loop containing nucleotide triphosphate hydrolases"/>
    <property type="match status" value="1"/>
</dbReference>
<feature type="domain" description="Bacterial type II secretion system protein E" evidence="5">
    <location>
        <begin position="376"/>
        <end position="390"/>
    </location>
</feature>
<dbReference type="InterPro" id="IPR027417">
    <property type="entry name" value="P-loop_NTPase"/>
</dbReference>
<sequence length="558" mass="62667">MNTKKRLGDLLVELGYITEDQVKDAIKIQKSTGKRLGRIFVEQGLITEESLLNLLELQLGIPRIDLELIDVDMKAVSTISEALAKKYNLIPVKFREGHLVVAMSDPLNIFAEEDVTLSSGYKIEVGIAMEKEINEAIAKYYSKNYMEKTEAKLNEREELEEKEEDLISNDKNESPAVKLIDRIIENAIRNKASDIHIEPQKDKVIIRYRIDGKLRKQFEAPKEPLNSMVTRIKLLSGMDISERRAPQDGKILVNIDNREIDLRVSILPSINGENLVIRILDKSSFEFTKENLGFTKKDIELLNKIIDKPYGMLLVTGPTGSGKTSTLYSVLKDLKTEENNVITLEDPVEYSMEGIVQVNVNTKAGLTFKSGLKSMLRQDPDVIMIGEIRDEETASMAIRAAITGHNVLSTLHTNDAPSAIIRLMDMEIPPYLISTSIVGIVAQRLIRKLCNNCKEAYSATEYEKKLLGVDTNKELTLYKPVGCPKCSGTGYKGRTGIFEIMEINHNIRELILNRESFDKIKNEAIKNGMKTLFEGGSEVVKGGVSSINELMRITLISE</sequence>
<evidence type="ECO:0000256" key="2">
    <source>
        <dbReference type="ARBA" id="ARBA00022741"/>
    </source>
</evidence>
<evidence type="ECO:0000313" key="7">
    <source>
        <dbReference type="Proteomes" id="UP001228504"/>
    </source>
</evidence>
<accession>A0ABT9URM3</accession>
<dbReference type="CDD" id="cd01129">
    <property type="entry name" value="PulE-GspE-like"/>
    <property type="match status" value="1"/>
</dbReference>
<keyword evidence="2" id="KW-0547">Nucleotide-binding</keyword>
<dbReference type="RefSeq" id="WP_307482065.1">
    <property type="nucleotide sequence ID" value="NZ_JAUSUF010000001.1"/>
</dbReference>
<dbReference type="PANTHER" id="PTHR30258">
    <property type="entry name" value="TYPE II SECRETION SYSTEM PROTEIN GSPE-RELATED"/>
    <property type="match status" value="1"/>
</dbReference>
<keyword evidence="4" id="KW-0175">Coiled coil</keyword>
<protein>
    <submittedName>
        <fullName evidence="6">Type IV pilus assembly protein PilB</fullName>
    </submittedName>
</protein>
<evidence type="ECO:0000256" key="3">
    <source>
        <dbReference type="ARBA" id="ARBA00022840"/>
    </source>
</evidence>
<keyword evidence="7" id="KW-1185">Reference proteome</keyword>
<comment type="caution">
    <text evidence="6">The sequence shown here is derived from an EMBL/GenBank/DDBJ whole genome shotgun (WGS) entry which is preliminary data.</text>
</comment>
<feature type="coiled-coil region" evidence="4">
    <location>
        <begin position="142"/>
        <end position="169"/>
    </location>
</feature>
<dbReference type="InterPro" id="IPR037257">
    <property type="entry name" value="T2SS_E_N_sf"/>
</dbReference>
<comment type="similarity">
    <text evidence="1">Belongs to the GSP E family.</text>
</comment>
<dbReference type="SUPFAM" id="SSF160246">
    <property type="entry name" value="EspE N-terminal domain-like"/>
    <property type="match status" value="1"/>
</dbReference>
<evidence type="ECO:0000256" key="1">
    <source>
        <dbReference type="ARBA" id="ARBA00006611"/>
    </source>
</evidence>
<dbReference type="Pfam" id="PF05157">
    <property type="entry name" value="MshEN"/>
    <property type="match status" value="1"/>
</dbReference>
<name>A0ABT9URM3_9FIRM</name>
<dbReference type="SUPFAM" id="SSF52540">
    <property type="entry name" value="P-loop containing nucleoside triphosphate hydrolases"/>
    <property type="match status" value="1"/>
</dbReference>
<evidence type="ECO:0000259" key="5">
    <source>
        <dbReference type="PROSITE" id="PS00662"/>
    </source>
</evidence>
<dbReference type="Proteomes" id="UP001228504">
    <property type="component" value="Unassembled WGS sequence"/>
</dbReference>
<organism evidence="6 7">
    <name type="scientific">Eubacterium multiforme</name>
    <dbReference type="NCBI Taxonomy" id="83339"/>
    <lineage>
        <taxon>Bacteria</taxon>
        <taxon>Bacillati</taxon>
        <taxon>Bacillota</taxon>
        <taxon>Clostridia</taxon>
        <taxon>Eubacteriales</taxon>
        <taxon>Eubacteriaceae</taxon>
        <taxon>Eubacterium</taxon>
    </lineage>
</organism>
<gene>
    <name evidence="6" type="ORF">J2S18_000206</name>
</gene>
<dbReference type="Gene3D" id="3.30.450.90">
    <property type="match status" value="1"/>
</dbReference>
<dbReference type="Pfam" id="PF00437">
    <property type="entry name" value="T2SSE"/>
    <property type="match status" value="1"/>
</dbReference>
<dbReference type="EMBL" id="JAUSUF010000001">
    <property type="protein sequence ID" value="MDQ0148289.1"/>
    <property type="molecule type" value="Genomic_DNA"/>
</dbReference>
<proteinExistence type="inferred from homology"/>
<dbReference type="InterPro" id="IPR001482">
    <property type="entry name" value="T2SS/T4SS_dom"/>
</dbReference>
<dbReference type="PANTHER" id="PTHR30258:SF1">
    <property type="entry name" value="PROTEIN TRANSPORT PROTEIN HOFB HOMOLOG"/>
    <property type="match status" value="1"/>
</dbReference>
<evidence type="ECO:0000313" key="6">
    <source>
        <dbReference type="EMBL" id="MDQ0148289.1"/>
    </source>
</evidence>
<dbReference type="PROSITE" id="PS00662">
    <property type="entry name" value="T2SP_E"/>
    <property type="match status" value="1"/>
</dbReference>
<evidence type="ECO:0000256" key="4">
    <source>
        <dbReference type="SAM" id="Coils"/>
    </source>
</evidence>
<reference evidence="6 7" key="1">
    <citation type="submission" date="2023-07" db="EMBL/GenBank/DDBJ databases">
        <title>Genomic Encyclopedia of Type Strains, Phase IV (KMG-IV): sequencing the most valuable type-strain genomes for metagenomic binning, comparative biology and taxonomic classification.</title>
        <authorList>
            <person name="Goeker M."/>
        </authorList>
    </citation>
    <scope>NUCLEOTIDE SEQUENCE [LARGE SCALE GENOMIC DNA]</scope>
    <source>
        <strain evidence="6 7">DSM 20694</strain>
    </source>
</reference>